<keyword evidence="4" id="KW-0677">Repeat</keyword>
<gene>
    <name evidence="13" type="ORF">IZO911_LOCUS21440</name>
</gene>
<evidence type="ECO:0000256" key="6">
    <source>
        <dbReference type="ARBA" id="ARBA00022833"/>
    </source>
</evidence>
<dbReference type="InterPro" id="IPR001258">
    <property type="entry name" value="NHL_repeat"/>
</dbReference>
<dbReference type="Proteomes" id="UP000663860">
    <property type="component" value="Unassembled WGS sequence"/>
</dbReference>
<keyword evidence="9" id="KW-0175">Coiled coil</keyword>
<feature type="domain" description="Peptidase M13 N-terminal" evidence="12">
    <location>
        <begin position="485"/>
        <end position="647"/>
    </location>
</feature>
<dbReference type="PANTHER" id="PTHR11733">
    <property type="entry name" value="ZINC METALLOPROTEASE FAMILY M13 NEPRILYSIN-RELATED"/>
    <property type="match status" value="1"/>
</dbReference>
<dbReference type="Gene3D" id="3.40.390.10">
    <property type="entry name" value="Collagenase (Catalytic Domain)"/>
    <property type="match status" value="2"/>
</dbReference>
<dbReference type="GO" id="GO:0005886">
    <property type="term" value="C:plasma membrane"/>
    <property type="evidence" value="ECO:0007669"/>
    <property type="project" value="TreeGrafter"/>
</dbReference>
<dbReference type="Gene3D" id="2.120.10.30">
    <property type="entry name" value="TolB, C-terminal domain"/>
    <property type="match status" value="2"/>
</dbReference>
<evidence type="ECO:0000256" key="9">
    <source>
        <dbReference type="SAM" id="Coils"/>
    </source>
</evidence>
<dbReference type="Gene3D" id="2.40.10.500">
    <property type="match status" value="1"/>
</dbReference>
<keyword evidence="6" id="KW-0862">Zinc</keyword>
<evidence type="ECO:0000256" key="8">
    <source>
        <dbReference type="PROSITE-ProRule" id="PRU00504"/>
    </source>
</evidence>
<proteinExistence type="predicted"/>
<sequence>MSFVDTGLTYFDVNILVNDSASTRFPPNTSLSTIAKALLVEEWNQVFSFNQYYEQCAPSKCTYSQEVRTTDFLGIIIFVISIIGGLIAGVRLIASLLIKMIAILWKIKRRPKTPQQPASSLSFSRIKQMFPAAILQTPLFDKDAPKYLNYGGIGFVMGHEIAHGFGDKGKEYDMNGNKVSWWTKATVNAFDIRKKCIIEQYDNYTLTQVNRSVNGQKTQNENIVDDAGLKQAFFAYQQWTKTHKNVDKKLPGLTKYSTEQMFFMNFGHTWCTKMTNEAADLYIDRGVHSPAQFRIRGPTSNFVEFDRVFGCKAVENASDLCTSPYCIKAANYLLESIDETIDPCENFYEFSCGKWIKNVIIPSESNQRSVFSQLEKNLGHTLADLLSSSPSSNRMKKSKSITNARRLYSSCIDEGTIEMQGVDVIMSVVNKELGGWPVLQGSAWKESTFDFDRLMLKLSQYSSYTFYAVHTDVDEKNSSVRSIHFDVSNYIRRLYLLANVSVVDADIVIVTAPKLLHGISSIIDQQSARTMQNYMIWRFMMDQASHMPKRFRNIVQQYTHVFYGTSTEEARKITCANYVNIVMSLPVSKLYLKEYFHQDPRKETTEMINNIRNTFITMVNRSTWMDSKSKTVAIKKARAITAKLGYPDYLEGDNMTEIDKAYAEYNFKSSYMPNVLSAMQLQSKASLQLLRYPYDSKQWSDIWPTRVNAIHRLSANEILFPAVILQTPLFDKDAPNYLNYGGIGIVMGHEIAHGFGDEGKEYDLNGNKVTWWTNATVNAFDMRKKCFIEQYNNYTLTQVNQSVNGQKTQDENIADDAALRQAFFTYQQWAKTHKNVDKKLPGLTKYSIEQMFFLNFGHVWCTKMTNETAHLYINRGVHSPEQFRIRGPTSNFVEFDRVFGCKAEHQQNLNEELNYIINDYDQFKQTINEQKQNHLLIKQINQWEINSIKKIQQKAQEYREIIIKSSQTCINHIEMKFKDLNEQIKQIHKENEFNEINLEYLTNQLMKITQELNNLSNMSIQQNLQPFINQISIIITEKPKFNKWKQNAITVAAGNECGHELNQLNLPFAMFIDKKKNIFIADFQNHRIVEWNSNAKEGQIIAGGNNAGNRMDQLHYPRDVIVDQQNHSIIIADSENRRVIQWSRQNQQILIDNIDCYGLAMDKHGFLYVSDAGKNEVRRWKMGEYNNEGIVVAGGHGEGDQLNQLDSSSFIFVDEDQSVYISDNNNNRVMKWRKDAKEGIVVAGGNGAGENLNQLSNPQGVIVDHLGQIYVADCGNDRLIRWYEGKEEGEIVVGGNGRGNQLNYPRGLSFDDEGNLYVVDSWNHRIEKFERI</sequence>
<dbReference type="PROSITE" id="PS51885">
    <property type="entry name" value="NEPRILYSIN"/>
    <property type="match status" value="2"/>
</dbReference>
<dbReference type="PROSITE" id="PS51125">
    <property type="entry name" value="NHL"/>
    <property type="match status" value="1"/>
</dbReference>
<evidence type="ECO:0000313" key="14">
    <source>
        <dbReference type="Proteomes" id="UP000663860"/>
    </source>
</evidence>
<accession>A0A814M1N9</accession>
<evidence type="ECO:0000256" key="2">
    <source>
        <dbReference type="ARBA" id="ARBA00022670"/>
    </source>
</evidence>
<keyword evidence="3" id="KW-0479">Metal-binding</keyword>
<dbReference type="InterPro" id="IPR011042">
    <property type="entry name" value="6-blade_b-propeller_TolB-like"/>
</dbReference>
<evidence type="ECO:0000256" key="10">
    <source>
        <dbReference type="SAM" id="Phobius"/>
    </source>
</evidence>
<feature type="coiled-coil region" evidence="9">
    <location>
        <begin position="970"/>
        <end position="1018"/>
    </location>
</feature>
<evidence type="ECO:0000256" key="1">
    <source>
        <dbReference type="ARBA" id="ARBA00001947"/>
    </source>
</evidence>
<keyword evidence="10" id="KW-0812">Transmembrane</keyword>
<protein>
    <submittedName>
        <fullName evidence="13">Uncharacterized protein</fullName>
    </submittedName>
</protein>
<dbReference type="Pfam" id="PF01436">
    <property type="entry name" value="NHL"/>
    <property type="match status" value="1"/>
</dbReference>
<dbReference type="SUPFAM" id="SSF63829">
    <property type="entry name" value="Calcium-dependent phosphotriesterase"/>
    <property type="match status" value="1"/>
</dbReference>
<keyword evidence="7" id="KW-0482">Metalloprotease</keyword>
<dbReference type="InterPro" id="IPR042089">
    <property type="entry name" value="Peptidase_M13_dom_2"/>
</dbReference>
<name>A0A814M1N9_9BILA</name>
<reference evidence="13" key="1">
    <citation type="submission" date="2021-02" db="EMBL/GenBank/DDBJ databases">
        <authorList>
            <person name="Nowell W R."/>
        </authorList>
    </citation>
    <scope>NUCLEOTIDE SEQUENCE</scope>
</reference>
<feature type="repeat" description="NHL" evidence="8">
    <location>
        <begin position="1290"/>
        <end position="1329"/>
    </location>
</feature>
<dbReference type="Pfam" id="PF01431">
    <property type="entry name" value="Peptidase_M13"/>
    <property type="match status" value="2"/>
</dbReference>
<dbReference type="InterPro" id="IPR024079">
    <property type="entry name" value="MetalloPept_cat_dom_sf"/>
</dbReference>
<dbReference type="PANTHER" id="PTHR11733:SF133">
    <property type="entry name" value="PHOSPHATE-REGULATING NEUTRAL ENDOPEPTIDASE PHEX"/>
    <property type="match status" value="1"/>
</dbReference>
<comment type="caution">
    <text evidence="13">The sequence shown here is derived from an EMBL/GenBank/DDBJ whole genome shotgun (WGS) entry which is preliminary data.</text>
</comment>
<dbReference type="InterPro" id="IPR018497">
    <property type="entry name" value="Peptidase_M13_C"/>
</dbReference>
<evidence type="ECO:0000256" key="7">
    <source>
        <dbReference type="ARBA" id="ARBA00023049"/>
    </source>
</evidence>
<comment type="cofactor">
    <cofactor evidence="1">
        <name>Zn(2+)</name>
        <dbReference type="ChEBI" id="CHEBI:29105"/>
    </cofactor>
</comment>
<dbReference type="GO" id="GO:0016485">
    <property type="term" value="P:protein processing"/>
    <property type="evidence" value="ECO:0007669"/>
    <property type="project" value="TreeGrafter"/>
</dbReference>
<dbReference type="EMBL" id="CAJNOE010000230">
    <property type="protein sequence ID" value="CAF1071420.1"/>
    <property type="molecule type" value="Genomic_DNA"/>
</dbReference>
<dbReference type="Gene3D" id="1.10.1380.10">
    <property type="entry name" value="Neutral endopeptidase , domain2"/>
    <property type="match status" value="1"/>
</dbReference>
<evidence type="ECO:0000313" key="13">
    <source>
        <dbReference type="EMBL" id="CAF1071420.1"/>
    </source>
</evidence>
<keyword evidence="10" id="KW-1133">Transmembrane helix</keyword>
<keyword evidence="10" id="KW-0472">Membrane</keyword>
<evidence type="ECO:0000259" key="11">
    <source>
        <dbReference type="Pfam" id="PF01431"/>
    </source>
</evidence>
<feature type="domain" description="Peptidase M13 C-terminal" evidence="11">
    <location>
        <begin position="708"/>
        <end position="911"/>
    </location>
</feature>
<organism evidence="13 14">
    <name type="scientific">Adineta steineri</name>
    <dbReference type="NCBI Taxonomy" id="433720"/>
    <lineage>
        <taxon>Eukaryota</taxon>
        <taxon>Metazoa</taxon>
        <taxon>Spiralia</taxon>
        <taxon>Gnathifera</taxon>
        <taxon>Rotifera</taxon>
        <taxon>Eurotatoria</taxon>
        <taxon>Bdelloidea</taxon>
        <taxon>Adinetida</taxon>
        <taxon>Adinetidae</taxon>
        <taxon>Adineta</taxon>
    </lineage>
</organism>
<dbReference type="CDD" id="cd08662">
    <property type="entry name" value="M13"/>
    <property type="match status" value="2"/>
</dbReference>
<dbReference type="SUPFAM" id="SSF55486">
    <property type="entry name" value="Metalloproteases ('zincins'), catalytic domain"/>
    <property type="match status" value="2"/>
</dbReference>
<dbReference type="CDD" id="cd05819">
    <property type="entry name" value="NHL"/>
    <property type="match status" value="1"/>
</dbReference>
<dbReference type="Pfam" id="PF05649">
    <property type="entry name" value="Peptidase_M13_N"/>
    <property type="match status" value="1"/>
</dbReference>
<evidence type="ECO:0000256" key="3">
    <source>
        <dbReference type="ARBA" id="ARBA00022723"/>
    </source>
</evidence>
<dbReference type="PRINTS" id="PR00786">
    <property type="entry name" value="NEPRILYSIN"/>
</dbReference>
<evidence type="ECO:0000256" key="5">
    <source>
        <dbReference type="ARBA" id="ARBA00022801"/>
    </source>
</evidence>
<feature type="domain" description="Peptidase M13 C-terminal" evidence="11">
    <location>
        <begin position="129"/>
        <end position="313"/>
    </location>
</feature>
<dbReference type="GO" id="GO:0004222">
    <property type="term" value="F:metalloendopeptidase activity"/>
    <property type="evidence" value="ECO:0007669"/>
    <property type="project" value="InterPro"/>
</dbReference>
<keyword evidence="2" id="KW-0645">Protease</keyword>
<feature type="transmembrane region" description="Helical" evidence="10">
    <location>
        <begin position="72"/>
        <end position="105"/>
    </location>
</feature>
<dbReference type="InterPro" id="IPR008753">
    <property type="entry name" value="Peptidase_M13_N"/>
</dbReference>
<dbReference type="GO" id="GO:0046872">
    <property type="term" value="F:metal ion binding"/>
    <property type="evidence" value="ECO:0007669"/>
    <property type="project" value="UniProtKB-KW"/>
</dbReference>
<dbReference type="InterPro" id="IPR000718">
    <property type="entry name" value="Peptidase_M13"/>
</dbReference>
<evidence type="ECO:0000256" key="4">
    <source>
        <dbReference type="ARBA" id="ARBA00022737"/>
    </source>
</evidence>
<evidence type="ECO:0000259" key="12">
    <source>
        <dbReference type="Pfam" id="PF05649"/>
    </source>
</evidence>
<keyword evidence="5" id="KW-0378">Hydrolase</keyword>